<evidence type="ECO:0000313" key="4">
    <source>
        <dbReference type="Proteomes" id="UP001596303"/>
    </source>
</evidence>
<dbReference type="InterPro" id="IPR050807">
    <property type="entry name" value="TransReg_Diox_bact_type"/>
</dbReference>
<dbReference type="Gene3D" id="1.10.260.40">
    <property type="entry name" value="lambda repressor-like DNA-binding domains"/>
    <property type="match status" value="1"/>
</dbReference>
<protein>
    <submittedName>
        <fullName evidence="3">Helix-turn-helix domain-containing protein</fullName>
    </submittedName>
</protein>
<evidence type="ECO:0000313" key="3">
    <source>
        <dbReference type="EMBL" id="MFC6197806.1"/>
    </source>
</evidence>
<organism evidence="3 4">
    <name type="scientific">Ponticaulis profundi</name>
    <dbReference type="NCBI Taxonomy" id="2665222"/>
    <lineage>
        <taxon>Bacteria</taxon>
        <taxon>Pseudomonadati</taxon>
        <taxon>Pseudomonadota</taxon>
        <taxon>Alphaproteobacteria</taxon>
        <taxon>Hyphomonadales</taxon>
        <taxon>Hyphomonadaceae</taxon>
        <taxon>Ponticaulis</taxon>
    </lineage>
</organism>
<dbReference type="Pfam" id="PF13560">
    <property type="entry name" value="HTH_31"/>
    <property type="match status" value="1"/>
</dbReference>
<proteinExistence type="predicted"/>
<comment type="caution">
    <text evidence="3">The sequence shown here is derived from an EMBL/GenBank/DDBJ whole genome shotgun (WGS) entry which is preliminary data.</text>
</comment>
<sequence length="118" mass="12910">MSAFGENLKFLRSQAGFTAAGLAERSGMSVNSINSYEIGRSNPSLRAAQRLADALGVEIKDLLFPSEEELDRAIVDARSDIAEKLAQLVQEMDKESAEALLRVAERLKPSSDRAKEKL</sequence>
<dbReference type="PANTHER" id="PTHR46797:SF1">
    <property type="entry name" value="METHYLPHOSPHONATE SYNTHASE"/>
    <property type="match status" value="1"/>
</dbReference>
<dbReference type="EMBL" id="JBHSSW010000008">
    <property type="protein sequence ID" value="MFC6197806.1"/>
    <property type="molecule type" value="Genomic_DNA"/>
</dbReference>
<dbReference type="RefSeq" id="WP_377377234.1">
    <property type="nucleotide sequence ID" value="NZ_JBHSSW010000008.1"/>
</dbReference>
<keyword evidence="4" id="KW-1185">Reference proteome</keyword>
<dbReference type="PANTHER" id="PTHR46797">
    <property type="entry name" value="HTH-TYPE TRANSCRIPTIONAL REGULATOR"/>
    <property type="match status" value="1"/>
</dbReference>
<gene>
    <name evidence="3" type="ORF">ACFQDM_06940</name>
</gene>
<dbReference type="Proteomes" id="UP001596303">
    <property type="component" value="Unassembled WGS sequence"/>
</dbReference>
<evidence type="ECO:0000256" key="1">
    <source>
        <dbReference type="ARBA" id="ARBA00023125"/>
    </source>
</evidence>
<keyword evidence="1" id="KW-0238">DNA-binding</keyword>
<dbReference type="SMART" id="SM00530">
    <property type="entry name" value="HTH_XRE"/>
    <property type="match status" value="1"/>
</dbReference>
<dbReference type="InterPro" id="IPR001387">
    <property type="entry name" value="Cro/C1-type_HTH"/>
</dbReference>
<accession>A0ABW1S811</accession>
<feature type="domain" description="HTH cro/C1-type" evidence="2">
    <location>
        <begin position="8"/>
        <end position="62"/>
    </location>
</feature>
<dbReference type="CDD" id="cd00093">
    <property type="entry name" value="HTH_XRE"/>
    <property type="match status" value="1"/>
</dbReference>
<dbReference type="SUPFAM" id="SSF47413">
    <property type="entry name" value="lambda repressor-like DNA-binding domains"/>
    <property type="match status" value="1"/>
</dbReference>
<dbReference type="InterPro" id="IPR010982">
    <property type="entry name" value="Lambda_DNA-bd_dom_sf"/>
</dbReference>
<reference evidence="4" key="1">
    <citation type="journal article" date="2019" name="Int. J. Syst. Evol. Microbiol.">
        <title>The Global Catalogue of Microorganisms (GCM) 10K type strain sequencing project: providing services to taxonomists for standard genome sequencing and annotation.</title>
        <authorList>
            <consortium name="The Broad Institute Genomics Platform"/>
            <consortium name="The Broad Institute Genome Sequencing Center for Infectious Disease"/>
            <person name="Wu L."/>
            <person name="Ma J."/>
        </authorList>
    </citation>
    <scope>NUCLEOTIDE SEQUENCE [LARGE SCALE GENOMIC DNA]</scope>
    <source>
        <strain evidence="4">CGMCC-1.15741</strain>
    </source>
</reference>
<evidence type="ECO:0000259" key="2">
    <source>
        <dbReference type="PROSITE" id="PS50943"/>
    </source>
</evidence>
<dbReference type="PROSITE" id="PS50943">
    <property type="entry name" value="HTH_CROC1"/>
    <property type="match status" value="1"/>
</dbReference>
<name>A0ABW1S811_9PROT</name>